<dbReference type="RefSeq" id="WP_095795043.1">
    <property type="nucleotide sequence ID" value="NZ_NSFD01000005.1"/>
</dbReference>
<evidence type="ECO:0000313" key="5">
    <source>
        <dbReference type="EMBL" id="PBA27956.1"/>
    </source>
</evidence>
<evidence type="ECO:0000256" key="3">
    <source>
        <dbReference type="ARBA" id="ARBA00023163"/>
    </source>
</evidence>
<evidence type="ECO:0000259" key="4">
    <source>
        <dbReference type="PROSITE" id="PS01124"/>
    </source>
</evidence>
<dbReference type="EMBL" id="NSFD01000005">
    <property type="protein sequence ID" value="PBA27956.1"/>
    <property type="molecule type" value="Genomic_DNA"/>
</dbReference>
<feature type="domain" description="HTH araC/xylS-type" evidence="4">
    <location>
        <begin position="207"/>
        <end position="307"/>
    </location>
</feature>
<name>A0A2A2ZN82_MYCAV</name>
<dbReference type="AlphaFoldDB" id="A0A2A2ZN82"/>
<sequence length="307" mass="33466">MVAPVTLGSTDWDEVSYAVANAYFPHDLQPLGHARAGKARADGVDLGPIRIAHISWGAAVSVVTTHPGAYAVNIPVSGQLESVIGQDEFIATPERATIFPPDTPARIRRWSESCGIIGVRFDRDYLHREIHRVLAEPVDWPPDHLDLTGGAGAAWVRLVQCLTGDMASKQHPLVHEQLCAAITTAFVLAAMPESGAQASALRPRIVKRVVDQLREDPARAWTAGDMAQVAGVSVRRLQEGFRAYLGVTPRELLADIRLARVREELLHGTENATVTGVAMRWGFTHTGRFAAAYRRKYGEPPSQTLHA</sequence>
<dbReference type="PROSITE" id="PS01124">
    <property type="entry name" value="HTH_ARAC_FAMILY_2"/>
    <property type="match status" value="1"/>
</dbReference>
<dbReference type="Proteomes" id="UP000217768">
    <property type="component" value="Unassembled WGS sequence"/>
</dbReference>
<gene>
    <name evidence="5" type="ORF">CKJ66_05000</name>
</gene>
<keyword evidence="1" id="KW-0805">Transcription regulation</keyword>
<proteinExistence type="predicted"/>
<dbReference type="InterPro" id="IPR035418">
    <property type="entry name" value="AraC-bd_2"/>
</dbReference>
<comment type="caution">
    <text evidence="5">The sequence shown here is derived from an EMBL/GenBank/DDBJ whole genome shotgun (WGS) entry which is preliminary data.</text>
</comment>
<dbReference type="Pfam" id="PF14525">
    <property type="entry name" value="AraC_binding_2"/>
    <property type="match status" value="1"/>
</dbReference>
<evidence type="ECO:0000313" key="6">
    <source>
        <dbReference type="Proteomes" id="UP000217768"/>
    </source>
</evidence>
<dbReference type="SMART" id="SM00342">
    <property type="entry name" value="HTH_ARAC"/>
    <property type="match status" value="1"/>
</dbReference>
<evidence type="ECO:0000256" key="2">
    <source>
        <dbReference type="ARBA" id="ARBA00023125"/>
    </source>
</evidence>
<evidence type="ECO:0000256" key="1">
    <source>
        <dbReference type="ARBA" id="ARBA00023015"/>
    </source>
</evidence>
<dbReference type="InterPro" id="IPR009057">
    <property type="entry name" value="Homeodomain-like_sf"/>
</dbReference>
<keyword evidence="3" id="KW-0804">Transcription</keyword>
<dbReference type="GO" id="GO:0003700">
    <property type="term" value="F:DNA-binding transcription factor activity"/>
    <property type="evidence" value="ECO:0007669"/>
    <property type="project" value="InterPro"/>
</dbReference>
<keyword evidence="2" id="KW-0238">DNA-binding</keyword>
<accession>A0A2A2ZN82</accession>
<dbReference type="Gene3D" id="1.10.10.60">
    <property type="entry name" value="Homeodomain-like"/>
    <property type="match status" value="1"/>
</dbReference>
<dbReference type="PANTHER" id="PTHR46796">
    <property type="entry name" value="HTH-TYPE TRANSCRIPTIONAL ACTIVATOR RHAS-RELATED"/>
    <property type="match status" value="1"/>
</dbReference>
<dbReference type="InterPro" id="IPR018062">
    <property type="entry name" value="HTH_AraC-typ_CS"/>
</dbReference>
<dbReference type="SUPFAM" id="SSF46689">
    <property type="entry name" value="Homeodomain-like"/>
    <property type="match status" value="2"/>
</dbReference>
<dbReference type="PROSITE" id="PS00041">
    <property type="entry name" value="HTH_ARAC_FAMILY_1"/>
    <property type="match status" value="1"/>
</dbReference>
<dbReference type="Pfam" id="PF12833">
    <property type="entry name" value="HTH_18"/>
    <property type="match status" value="1"/>
</dbReference>
<dbReference type="InterPro" id="IPR050204">
    <property type="entry name" value="AraC_XylS_family_regulators"/>
</dbReference>
<reference evidence="5 6" key="1">
    <citation type="submission" date="2017-08" db="EMBL/GenBank/DDBJ databases">
        <title>Phylogenetic analysis of Mycobacterium avium complex whole genomes.</title>
        <authorList>
            <person name="Caverly L.J."/>
            <person name="Spilker T."/>
            <person name="Lipuma J."/>
        </authorList>
    </citation>
    <scope>NUCLEOTIDE SEQUENCE [LARGE SCALE GENOMIC DNA]</scope>
    <source>
        <strain evidence="5 6">FLAC0165</strain>
    </source>
</reference>
<dbReference type="InterPro" id="IPR018060">
    <property type="entry name" value="HTH_AraC"/>
</dbReference>
<dbReference type="GO" id="GO:0043565">
    <property type="term" value="F:sequence-specific DNA binding"/>
    <property type="evidence" value="ECO:0007669"/>
    <property type="project" value="InterPro"/>
</dbReference>
<dbReference type="PANTHER" id="PTHR46796:SF12">
    <property type="entry name" value="HTH-TYPE DNA-BINDING TRANSCRIPTIONAL ACTIVATOR EUTR"/>
    <property type="match status" value="1"/>
</dbReference>
<organism evidence="5 6">
    <name type="scientific">Mycobacterium avium</name>
    <dbReference type="NCBI Taxonomy" id="1764"/>
    <lineage>
        <taxon>Bacteria</taxon>
        <taxon>Bacillati</taxon>
        <taxon>Actinomycetota</taxon>
        <taxon>Actinomycetes</taxon>
        <taxon>Mycobacteriales</taxon>
        <taxon>Mycobacteriaceae</taxon>
        <taxon>Mycobacterium</taxon>
        <taxon>Mycobacterium avium complex (MAC)</taxon>
    </lineage>
</organism>
<protein>
    <submittedName>
        <fullName evidence="5">AraC family transcriptional regulator</fullName>
    </submittedName>
</protein>